<dbReference type="GO" id="GO:0005840">
    <property type="term" value="C:ribosome"/>
    <property type="evidence" value="ECO:0007669"/>
    <property type="project" value="UniProtKB-KW"/>
</dbReference>
<dbReference type="Pfam" id="PF00467">
    <property type="entry name" value="KOW"/>
    <property type="match status" value="1"/>
</dbReference>
<dbReference type="InterPro" id="IPR003256">
    <property type="entry name" value="Ribosomal_uL24"/>
</dbReference>
<evidence type="ECO:0000256" key="4">
    <source>
        <dbReference type="ARBA" id="ARBA00022980"/>
    </source>
</evidence>
<evidence type="ECO:0000256" key="7">
    <source>
        <dbReference type="ARBA" id="ARBA00058688"/>
    </source>
</evidence>
<dbReference type="GO" id="GO:1990904">
    <property type="term" value="C:ribonucleoprotein complex"/>
    <property type="evidence" value="ECO:0007669"/>
    <property type="project" value="UniProtKB-KW"/>
</dbReference>
<dbReference type="Pfam" id="PF17136">
    <property type="entry name" value="ribosomal_L24"/>
    <property type="match status" value="1"/>
</dbReference>
<dbReference type="Gene3D" id="2.30.30.30">
    <property type="match status" value="1"/>
</dbReference>
<reference evidence="11 12" key="1">
    <citation type="submission" date="2015-08" db="EMBL/GenBank/DDBJ databases">
        <authorList>
            <person name="Babu N.S."/>
            <person name="Beckwith C.J."/>
            <person name="Beseler K.G."/>
            <person name="Brison A."/>
            <person name="Carone J.V."/>
            <person name="Caskin T.P."/>
            <person name="Diamond M."/>
            <person name="Durham M.E."/>
            <person name="Foxe J.M."/>
            <person name="Go M."/>
            <person name="Henderson B.A."/>
            <person name="Jones I.B."/>
            <person name="McGettigan J.A."/>
            <person name="Micheletti S.J."/>
            <person name="Nasrallah M.E."/>
            <person name="Ortiz D."/>
            <person name="Piller C.R."/>
            <person name="Privatt S.R."/>
            <person name="Schneider S.L."/>
            <person name="Sharp S."/>
            <person name="Smith T.C."/>
            <person name="Stanton J.D."/>
            <person name="Ullery H.E."/>
            <person name="Wilson R.J."/>
            <person name="Serrano M.G."/>
            <person name="Buck G."/>
            <person name="Lee V."/>
            <person name="Wang Y."/>
            <person name="Carvalho R."/>
            <person name="Voegtly L."/>
            <person name="Shi R."/>
            <person name="Duckworth R."/>
            <person name="Johnson A."/>
            <person name="Loviza R."/>
            <person name="Walstead R."/>
            <person name="Shah Z."/>
            <person name="Kiflezghi M."/>
            <person name="Wade K."/>
            <person name="Ball S.L."/>
            <person name="Bradley K.W."/>
            <person name="Asai D.J."/>
            <person name="Bowman C.A."/>
            <person name="Russell D.A."/>
            <person name="Pope W.H."/>
            <person name="Jacobs-Sera D."/>
            <person name="Hendrix R.W."/>
            <person name="Hatfull G.F."/>
        </authorList>
    </citation>
    <scope>NUCLEOTIDE SEQUENCE [LARGE SCALE GENOMIC DNA]</scope>
    <source>
        <strain evidence="11 12">DSM 27648</strain>
    </source>
</reference>
<evidence type="ECO:0000256" key="5">
    <source>
        <dbReference type="ARBA" id="ARBA00023274"/>
    </source>
</evidence>
<accession>A0A0K1PJ42</accession>
<proteinExistence type="inferred from homology"/>
<dbReference type="GO" id="GO:0006412">
    <property type="term" value="P:translation"/>
    <property type="evidence" value="ECO:0007669"/>
    <property type="project" value="UniProtKB-UniRule"/>
</dbReference>
<dbReference type="InterPro" id="IPR057264">
    <property type="entry name" value="Ribosomal_uL24_C"/>
</dbReference>
<evidence type="ECO:0000256" key="2">
    <source>
        <dbReference type="ARBA" id="ARBA00022730"/>
    </source>
</evidence>
<evidence type="ECO:0000256" key="6">
    <source>
        <dbReference type="ARBA" id="ARBA00035206"/>
    </source>
</evidence>
<comment type="subunit">
    <text evidence="8">Part of the 50S ribosomal subunit.</text>
</comment>
<feature type="domain" description="KOW" evidence="10">
    <location>
        <begin position="5"/>
        <end position="32"/>
    </location>
</feature>
<gene>
    <name evidence="8" type="primary">rplX</name>
    <name evidence="11" type="ORF">AKJ09_00204</name>
</gene>
<keyword evidence="12" id="KW-1185">Reference proteome</keyword>
<dbReference type="PATRIC" id="fig|1391654.3.peg.219"/>
<evidence type="ECO:0000256" key="9">
    <source>
        <dbReference type="RuleBase" id="RU003477"/>
    </source>
</evidence>
<dbReference type="InterPro" id="IPR005825">
    <property type="entry name" value="Ribosomal_uL24_CS"/>
</dbReference>
<dbReference type="FunFam" id="2.30.30.30:FF:000004">
    <property type="entry name" value="50S ribosomal protein L24"/>
    <property type="match status" value="1"/>
</dbReference>
<dbReference type="InterPro" id="IPR008991">
    <property type="entry name" value="Translation_prot_SH3-like_sf"/>
</dbReference>
<keyword evidence="4 8" id="KW-0689">Ribosomal protein</keyword>
<comment type="function">
    <text evidence="7 8">One of the proteins that surrounds the polypeptide exit tunnel on the outside of the subunit.</text>
</comment>
<evidence type="ECO:0000256" key="1">
    <source>
        <dbReference type="ARBA" id="ARBA00010618"/>
    </source>
</evidence>
<dbReference type="Proteomes" id="UP000064967">
    <property type="component" value="Chromosome"/>
</dbReference>
<dbReference type="GO" id="GO:0019843">
    <property type="term" value="F:rRNA binding"/>
    <property type="evidence" value="ECO:0007669"/>
    <property type="project" value="UniProtKB-UniRule"/>
</dbReference>
<dbReference type="SUPFAM" id="SSF50104">
    <property type="entry name" value="Translation proteins SH3-like domain"/>
    <property type="match status" value="1"/>
</dbReference>
<dbReference type="PROSITE" id="PS01108">
    <property type="entry name" value="RIBOSOMAL_L24"/>
    <property type="match status" value="1"/>
</dbReference>
<keyword evidence="3 8" id="KW-0694">RNA-binding</keyword>
<dbReference type="NCBIfam" id="TIGR01079">
    <property type="entry name" value="rplX_bact"/>
    <property type="match status" value="1"/>
</dbReference>
<dbReference type="STRING" id="1391654.AKJ09_00204"/>
<dbReference type="OrthoDB" id="9807419at2"/>
<comment type="function">
    <text evidence="8">One of two assembly initiator proteins, it binds directly to the 5'-end of the 23S rRNA, where it nucleates assembly of the 50S subunit.</text>
</comment>
<dbReference type="PANTHER" id="PTHR12903">
    <property type="entry name" value="MITOCHONDRIAL RIBOSOMAL PROTEIN L24"/>
    <property type="match status" value="1"/>
</dbReference>
<dbReference type="InterPro" id="IPR005824">
    <property type="entry name" value="KOW"/>
</dbReference>
<dbReference type="CDD" id="cd06089">
    <property type="entry name" value="KOW_RPL26"/>
    <property type="match status" value="1"/>
</dbReference>
<organism evidence="11 12">
    <name type="scientific">Labilithrix luteola</name>
    <dbReference type="NCBI Taxonomy" id="1391654"/>
    <lineage>
        <taxon>Bacteria</taxon>
        <taxon>Pseudomonadati</taxon>
        <taxon>Myxococcota</taxon>
        <taxon>Polyangia</taxon>
        <taxon>Polyangiales</taxon>
        <taxon>Labilitrichaceae</taxon>
        <taxon>Labilithrix</taxon>
    </lineage>
</organism>
<evidence type="ECO:0000259" key="10">
    <source>
        <dbReference type="SMART" id="SM00739"/>
    </source>
</evidence>
<evidence type="ECO:0000313" key="12">
    <source>
        <dbReference type="Proteomes" id="UP000064967"/>
    </source>
</evidence>
<evidence type="ECO:0000256" key="3">
    <source>
        <dbReference type="ARBA" id="ARBA00022884"/>
    </source>
</evidence>
<sequence length="113" mass="12318">MSVARLQKGDTVVVISGKDKGKTGKVMRLFLEDGKVIVEGVNLVKRHMKPNPRMQQGGILEREQPIQACKVMLADPKTGKGTRVRVKTDDKGVKVRVAVKSGEEIPSPRKAAS</sequence>
<evidence type="ECO:0000256" key="8">
    <source>
        <dbReference type="HAMAP-Rule" id="MF_01326"/>
    </source>
</evidence>
<dbReference type="AlphaFoldDB" id="A0A0K1PJ42"/>
<keyword evidence="5 8" id="KW-0687">Ribonucleoprotein</keyword>
<comment type="similarity">
    <text evidence="1 8 9">Belongs to the universal ribosomal protein uL24 family.</text>
</comment>
<dbReference type="SMART" id="SM00739">
    <property type="entry name" value="KOW"/>
    <property type="match status" value="1"/>
</dbReference>
<dbReference type="HAMAP" id="MF_01326_B">
    <property type="entry name" value="Ribosomal_uL24_B"/>
    <property type="match status" value="1"/>
</dbReference>
<dbReference type="InterPro" id="IPR041988">
    <property type="entry name" value="Ribosomal_uL24_KOW"/>
</dbReference>
<dbReference type="EMBL" id="CP012333">
    <property type="protein sequence ID" value="AKU93540.1"/>
    <property type="molecule type" value="Genomic_DNA"/>
</dbReference>
<dbReference type="InterPro" id="IPR014722">
    <property type="entry name" value="Rib_uL2_dom2"/>
</dbReference>
<protein>
    <recommendedName>
        <fullName evidence="6 8">Large ribosomal subunit protein uL24</fullName>
    </recommendedName>
</protein>
<keyword evidence="2 8" id="KW-0699">rRNA-binding</keyword>
<dbReference type="GO" id="GO:0003735">
    <property type="term" value="F:structural constituent of ribosome"/>
    <property type="evidence" value="ECO:0007669"/>
    <property type="project" value="InterPro"/>
</dbReference>
<evidence type="ECO:0000313" key="11">
    <source>
        <dbReference type="EMBL" id="AKU93540.1"/>
    </source>
</evidence>
<name>A0A0K1PJ42_9BACT</name>
<dbReference type="RefSeq" id="WP_146645205.1">
    <property type="nucleotide sequence ID" value="NZ_CP012333.1"/>
</dbReference>
<dbReference type="KEGG" id="llu:AKJ09_00204"/>